<dbReference type="PROSITE" id="PS50977">
    <property type="entry name" value="HTH_TETR_2"/>
    <property type="match status" value="1"/>
</dbReference>
<evidence type="ECO:0000256" key="2">
    <source>
        <dbReference type="PROSITE-ProRule" id="PRU00335"/>
    </source>
</evidence>
<dbReference type="PANTHER" id="PTHR43479:SF11">
    <property type="entry name" value="ACREF_ENVCD OPERON REPRESSOR-RELATED"/>
    <property type="match status" value="1"/>
</dbReference>
<reference evidence="4 5" key="1">
    <citation type="submission" date="2023-04" db="EMBL/GenBank/DDBJ databases">
        <title>Fusibacter bizertensis strain WBS, isolated from littoral bottom sediments of the Arctic seas - biochemical and genomic analysis.</title>
        <authorList>
            <person name="Brioukhanov A.L."/>
        </authorList>
    </citation>
    <scope>NUCLEOTIDE SEQUENCE [LARGE SCALE GENOMIC DNA]</scope>
    <source>
        <strain evidence="4 5">WBS</strain>
    </source>
</reference>
<keyword evidence="5" id="KW-1185">Reference proteome</keyword>
<keyword evidence="1 2" id="KW-0238">DNA-binding</keyword>
<comment type="caution">
    <text evidence="4">The sequence shown here is derived from an EMBL/GenBank/DDBJ whole genome shotgun (WGS) entry which is preliminary data.</text>
</comment>
<dbReference type="InterPro" id="IPR050624">
    <property type="entry name" value="HTH-type_Tx_Regulator"/>
</dbReference>
<evidence type="ECO:0000313" key="5">
    <source>
        <dbReference type="Proteomes" id="UP001158045"/>
    </source>
</evidence>
<dbReference type="SUPFAM" id="SSF46689">
    <property type="entry name" value="Homeodomain-like"/>
    <property type="match status" value="1"/>
</dbReference>
<gene>
    <name evidence="4" type="ORF">QE109_06800</name>
</gene>
<evidence type="ECO:0000259" key="3">
    <source>
        <dbReference type="PROSITE" id="PS50977"/>
    </source>
</evidence>
<name>A0ABT6NBP5_9FIRM</name>
<accession>A0ABT6NBP5</accession>
<protein>
    <submittedName>
        <fullName evidence="4">TetR/AcrR family transcriptional regulator</fullName>
    </submittedName>
</protein>
<dbReference type="Pfam" id="PF00440">
    <property type="entry name" value="TetR_N"/>
    <property type="match status" value="1"/>
</dbReference>
<dbReference type="PANTHER" id="PTHR43479">
    <property type="entry name" value="ACREF/ENVCD OPERON REPRESSOR-RELATED"/>
    <property type="match status" value="1"/>
</dbReference>
<feature type="DNA-binding region" description="H-T-H motif" evidence="2">
    <location>
        <begin position="34"/>
        <end position="53"/>
    </location>
</feature>
<evidence type="ECO:0000256" key="1">
    <source>
        <dbReference type="ARBA" id="ARBA00023125"/>
    </source>
</evidence>
<dbReference type="Gene3D" id="1.10.357.10">
    <property type="entry name" value="Tetracycline Repressor, domain 2"/>
    <property type="match status" value="1"/>
</dbReference>
<evidence type="ECO:0000313" key="4">
    <source>
        <dbReference type="EMBL" id="MDH8677848.1"/>
    </source>
</evidence>
<feature type="domain" description="HTH tetR-type" evidence="3">
    <location>
        <begin position="11"/>
        <end position="71"/>
    </location>
</feature>
<dbReference type="InterPro" id="IPR001647">
    <property type="entry name" value="HTH_TetR"/>
</dbReference>
<dbReference type="Proteomes" id="UP001158045">
    <property type="component" value="Unassembled WGS sequence"/>
</dbReference>
<dbReference type="EMBL" id="JARYZI010000003">
    <property type="protein sequence ID" value="MDH8677848.1"/>
    <property type="molecule type" value="Genomic_DNA"/>
</dbReference>
<sequence length="205" mass="23871">MGRAFSEHEKEQIRARLIEISKEEFEKTPFQLVKVEFIAKQVGISKGAFYNFYPSKESLFLDVLIAVEAEIQRDILSRLTSHRLLREQLIDILYSTMILFEKSHIFKSFSDRQIQTSLLEKASQAQKSQMLLADQQMLSMLLRDDSDLKVSRDVALDMMRSVFFIAPYKDQLESNFEVFMKHYITSIIEGIIKEDATAFRPEEGV</sequence>
<proteinExistence type="predicted"/>
<organism evidence="4 5">
    <name type="scientific">Fusibacter bizertensis</name>
    <dbReference type="NCBI Taxonomy" id="1488331"/>
    <lineage>
        <taxon>Bacteria</taxon>
        <taxon>Bacillati</taxon>
        <taxon>Bacillota</taxon>
        <taxon>Clostridia</taxon>
        <taxon>Eubacteriales</taxon>
        <taxon>Eubacteriales Family XII. Incertae Sedis</taxon>
        <taxon>Fusibacter</taxon>
    </lineage>
</organism>
<dbReference type="RefSeq" id="WP_281093673.1">
    <property type="nucleotide sequence ID" value="NZ_JARYZI010000003.1"/>
</dbReference>
<dbReference type="InterPro" id="IPR009057">
    <property type="entry name" value="Homeodomain-like_sf"/>
</dbReference>